<reference evidence="7" key="1">
    <citation type="submission" date="2021-02" db="EMBL/GenBank/DDBJ databases">
        <authorList>
            <person name="Dougan E. K."/>
            <person name="Rhodes N."/>
            <person name="Thang M."/>
            <person name="Chan C."/>
        </authorList>
    </citation>
    <scope>NUCLEOTIDE SEQUENCE</scope>
</reference>
<keyword evidence="9" id="KW-1185">Reference proteome</keyword>
<dbReference type="GO" id="GO:0016020">
    <property type="term" value="C:membrane"/>
    <property type="evidence" value="ECO:0007669"/>
    <property type="project" value="UniProtKB-SubCell"/>
</dbReference>
<evidence type="ECO:0000256" key="6">
    <source>
        <dbReference type="SAM" id="Phobius"/>
    </source>
</evidence>
<keyword evidence="4 6" id="KW-1133">Transmembrane helix</keyword>
<comment type="subcellular location">
    <subcellularLocation>
        <location evidence="1">Membrane</location>
        <topology evidence="1">Multi-pass membrane protein</topology>
    </subcellularLocation>
</comment>
<keyword evidence="5 6" id="KW-0472">Membrane</keyword>
<proteinExistence type="inferred from homology"/>
<dbReference type="PANTHER" id="PTHR31893">
    <property type="entry name" value="TRANSMEMBRANE PROTEIN 151 HOMOLOG"/>
    <property type="match status" value="1"/>
</dbReference>
<accession>A0A813HS90</accession>
<comment type="similarity">
    <text evidence="2">Belongs to the TMEM151 family.</text>
</comment>
<feature type="transmembrane region" description="Helical" evidence="6">
    <location>
        <begin position="667"/>
        <end position="685"/>
    </location>
</feature>
<dbReference type="PANTHER" id="PTHR31893:SF5">
    <property type="entry name" value="TRANSMEMBRANE PROTEIN 151 HOMOLOG"/>
    <property type="match status" value="1"/>
</dbReference>
<evidence type="ECO:0000256" key="3">
    <source>
        <dbReference type="ARBA" id="ARBA00022692"/>
    </source>
</evidence>
<gene>
    <name evidence="7" type="ORF">PGLA1383_LOCUS55144</name>
    <name evidence="8" type="ORF">PGLA2088_LOCUS38677</name>
</gene>
<name>A0A813HS90_POLGL</name>
<evidence type="ECO:0000313" key="8">
    <source>
        <dbReference type="EMBL" id="CAE8715654.1"/>
    </source>
</evidence>
<feature type="transmembrane region" description="Helical" evidence="6">
    <location>
        <begin position="415"/>
        <end position="437"/>
    </location>
</feature>
<dbReference type="OrthoDB" id="444627at2759"/>
<keyword evidence="3 6" id="KW-0812">Transmembrane</keyword>
<sequence>MPQDRHSSQSAGLPLLGGDAPSAPAIDLIADVEPSAPPGPVALSQEELQKLLRELPKSAECNAGASDLPTEKALRIFQAATAGRLLWTAQLREIASAVVGGGQFLREAYERQLLLDPEALTVSDGPWVQQAVSSSSQAAQAFLSRMTVIRFDGAVAEVSVDLAQTSGLEVAQLASSRLTGEVFDPSKHVLFGIGRPASAGITVGSIVKLTGLVSPEALNGQVGQVVSCSALRFNVLLPSGVHCVDRDNVVLQNATVVSRCSAYQLDLAKRLDCFSGIRLLWLEARPLAALVSGQVDGPLKSIRHQVLGMGISGTGLVSVGEFRNFLWNLHLDDASFALVQKRFAPQGVYVDMDEVHFLLGRSHLQSSDVPVVALIYEAVVSILGRRTTAHIDRSLGDEDKGVGLRGACRKHCVSYTFSFVLQAVVLFNLAVLLVWVLRGVQILQGPPDQLAWGTLVVYLVYLGHLLFCVRLTKAFANETHGLEQVMQRMDRPRHETPHYSWRVQCYHYETRTVTTKDKDGESRTDTETHRVNTHSAYTSGVIPSTDSTPAFLPNTAAAQTQIATHLDLDFSDSNYIGEYHRWCSFHRWDLHQDCSKSEDLPSRLGSCLALWSPRRKPCWMNACCYWLANLFLLSFFYRIFAQSRFGHQEYTYEKKCGNIPTHSGGTAAVGAALLATGLGLAAGGLV</sequence>
<evidence type="ECO:0000256" key="4">
    <source>
        <dbReference type="ARBA" id="ARBA00022989"/>
    </source>
</evidence>
<comment type="caution">
    <text evidence="7">The sequence shown here is derived from an EMBL/GenBank/DDBJ whole genome shotgun (WGS) entry which is preliminary data.</text>
</comment>
<dbReference type="InterPro" id="IPR026767">
    <property type="entry name" value="Tmem151"/>
</dbReference>
<dbReference type="Proteomes" id="UP000626109">
    <property type="component" value="Unassembled WGS sequence"/>
</dbReference>
<dbReference type="EMBL" id="CAJNNW010032837">
    <property type="protein sequence ID" value="CAE8715654.1"/>
    <property type="molecule type" value="Genomic_DNA"/>
</dbReference>
<evidence type="ECO:0000256" key="1">
    <source>
        <dbReference type="ARBA" id="ARBA00004141"/>
    </source>
</evidence>
<evidence type="ECO:0000313" key="9">
    <source>
        <dbReference type="Proteomes" id="UP000654075"/>
    </source>
</evidence>
<dbReference type="EMBL" id="CAJNNV010032524">
    <property type="protein sequence ID" value="CAE8640244.1"/>
    <property type="molecule type" value="Genomic_DNA"/>
</dbReference>
<dbReference type="Proteomes" id="UP000654075">
    <property type="component" value="Unassembled WGS sequence"/>
</dbReference>
<evidence type="ECO:0000313" key="7">
    <source>
        <dbReference type="EMBL" id="CAE8640244.1"/>
    </source>
</evidence>
<dbReference type="AlphaFoldDB" id="A0A813HS90"/>
<evidence type="ECO:0000256" key="5">
    <source>
        <dbReference type="ARBA" id="ARBA00023136"/>
    </source>
</evidence>
<evidence type="ECO:0000256" key="2">
    <source>
        <dbReference type="ARBA" id="ARBA00009583"/>
    </source>
</evidence>
<feature type="transmembrane region" description="Helical" evidence="6">
    <location>
        <begin position="449"/>
        <end position="469"/>
    </location>
</feature>
<feature type="transmembrane region" description="Helical" evidence="6">
    <location>
        <begin position="618"/>
        <end position="640"/>
    </location>
</feature>
<organism evidence="7 9">
    <name type="scientific">Polarella glacialis</name>
    <name type="common">Dinoflagellate</name>
    <dbReference type="NCBI Taxonomy" id="89957"/>
    <lineage>
        <taxon>Eukaryota</taxon>
        <taxon>Sar</taxon>
        <taxon>Alveolata</taxon>
        <taxon>Dinophyceae</taxon>
        <taxon>Suessiales</taxon>
        <taxon>Suessiaceae</taxon>
        <taxon>Polarella</taxon>
    </lineage>
</organism>
<protein>
    <submittedName>
        <fullName evidence="7">Uncharacterized protein</fullName>
    </submittedName>
</protein>